<name>A0A8S1SKL6_PAROT</name>
<keyword evidence="3" id="KW-1185">Reference proteome</keyword>
<dbReference type="Proteomes" id="UP000683925">
    <property type="component" value="Unassembled WGS sequence"/>
</dbReference>
<gene>
    <name evidence="2" type="ORF">POCTA_138.1.T0100295</name>
</gene>
<protein>
    <submittedName>
        <fullName evidence="2">Uncharacterized protein</fullName>
    </submittedName>
</protein>
<evidence type="ECO:0000313" key="2">
    <source>
        <dbReference type="EMBL" id="CAD8139212.1"/>
    </source>
</evidence>
<keyword evidence="1" id="KW-1133">Transmembrane helix</keyword>
<sequence length="102" mass="12089">MQLLSHIKISQRSLDYQKIIVLIIRYLLTILTLFHLDFSPDFVSPQLLQIPKKAYPNSQALYLSQCHLLRFQSFRFSSYTHRQLLFVLLPLNIQQHCLTDSQ</sequence>
<dbReference type="EMBL" id="CAJJDP010000009">
    <property type="protein sequence ID" value="CAD8139212.1"/>
    <property type="molecule type" value="Genomic_DNA"/>
</dbReference>
<evidence type="ECO:0000256" key="1">
    <source>
        <dbReference type="SAM" id="Phobius"/>
    </source>
</evidence>
<dbReference type="AlphaFoldDB" id="A0A8S1SKL6"/>
<proteinExistence type="predicted"/>
<accession>A0A8S1SKL6</accession>
<comment type="caution">
    <text evidence="2">The sequence shown here is derived from an EMBL/GenBank/DDBJ whole genome shotgun (WGS) entry which is preliminary data.</text>
</comment>
<keyword evidence="1" id="KW-0472">Membrane</keyword>
<keyword evidence="1" id="KW-0812">Transmembrane</keyword>
<organism evidence="2 3">
    <name type="scientific">Paramecium octaurelia</name>
    <dbReference type="NCBI Taxonomy" id="43137"/>
    <lineage>
        <taxon>Eukaryota</taxon>
        <taxon>Sar</taxon>
        <taxon>Alveolata</taxon>
        <taxon>Ciliophora</taxon>
        <taxon>Intramacronucleata</taxon>
        <taxon>Oligohymenophorea</taxon>
        <taxon>Peniculida</taxon>
        <taxon>Parameciidae</taxon>
        <taxon>Paramecium</taxon>
    </lineage>
</organism>
<evidence type="ECO:0000313" key="3">
    <source>
        <dbReference type="Proteomes" id="UP000683925"/>
    </source>
</evidence>
<feature type="transmembrane region" description="Helical" evidence="1">
    <location>
        <begin position="20"/>
        <end position="38"/>
    </location>
</feature>
<reference evidence="2" key="1">
    <citation type="submission" date="2021-01" db="EMBL/GenBank/DDBJ databases">
        <authorList>
            <consortium name="Genoscope - CEA"/>
            <person name="William W."/>
        </authorList>
    </citation>
    <scope>NUCLEOTIDE SEQUENCE</scope>
</reference>